<evidence type="ECO:0000256" key="3">
    <source>
        <dbReference type="SAM" id="SignalP"/>
    </source>
</evidence>
<dbReference type="PROSITE" id="PS50068">
    <property type="entry name" value="LDLRA_2"/>
    <property type="match status" value="2"/>
</dbReference>
<gene>
    <name evidence="4" type="ORF">OKA104_LOCUS38445</name>
</gene>
<feature type="disulfide bond" evidence="2">
    <location>
        <begin position="145"/>
        <end position="160"/>
    </location>
</feature>
<dbReference type="AlphaFoldDB" id="A0A819YAX7"/>
<evidence type="ECO:0000256" key="2">
    <source>
        <dbReference type="PROSITE-ProRule" id="PRU00124"/>
    </source>
</evidence>
<comment type="caution">
    <text evidence="2">Lacks conserved residue(s) required for the propagation of feature annotation.</text>
</comment>
<dbReference type="SUPFAM" id="SSF57424">
    <property type="entry name" value="LDL receptor-like module"/>
    <property type="match status" value="2"/>
</dbReference>
<feature type="chain" id="PRO_5032701739" evidence="3">
    <location>
        <begin position="20"/>
        <end position="294"/>
    </location>
</feature>
<dbReference type="InterPro" id="IPR036055">
    <property type="entry name" value="LDL_receptor-like_sf"/>
</dbReference>
<dbReference type="Pfam" id="PF00057">
    <property type="entry name" value="Ldl_recept_a"/>
    <property type="match status" value="1"/>
</dbReference>
<dbReference type="Proteomes" id="UP000663881">
    <property type="component" value="Unassembled WGS sequence"/>
</dbReference>
<sequence length="294" mass="34200">MKFLTLLVLLTPFIIIVDGQYSVYYSDDRYESNATFDCLYAYSADTTLLSTDDYSLIPYCRRLDGTEEEENFSTISYENILNNMTFAELYRQGITTLELLKWSVPIDMIERTIPNVYVYSNTCYPFLPDCYRDPSPMCLDWHEICDGYVDCVNGEDEQLCDTLEVNECFEDEFRCHFGGQCISSAFLRDGNASTDCLDGSDEVYRVKYLRYETDYLCTRVSTFQCEELRDRRSLVLFPCTMFISASLSTETTTSTTGLCANNRYYYMFFNVLTSLHHISDVRCRQAFYCSLKFS</sequence>
<organism evidence="4 5">
    <name type="scientific">Adineta steineri</name>
    <dbReference type="NCBI Taxonomy" id="433720"/>
    <lineage>
        <taxon>Eukaryota</taxon>
        <taxon>Metazoa</taxon>
        <taxon>Spiralia</taxon>
        <taxon>Gnathifera</taxon>
        <taxon>Rotifera</taxon>
        <taxon>Eurotatoria</taxon>
        <taxon>Bdelloidea</taxon>
        <taxon>Adinetida</taxon>
        <taxon>Adinetidae</taxon>
        <taxon>Adineta</taxon>
    </lineage>
</organism>
<name>A0A819YAX7_9BILA</name>
<feature type="signal peptide" evidence="3">
    <location>
        <begin position="1"/>
        <end position="19"/>
    </location>
</feature>
<dbReference type="SMART" id="SM00192">
    <property type="entry name" value="LDLa"/>
    <property type="match status" value="2"/>
</dbReference>
<accession>A0A819YAX7</accession>
<dbReference type="CDD" id="cd00112">
    <property type="entry name" value="LDLa"/>
    <property type="match status" value="2"/>
</dbReference>
<proteinExistence type="predicted"/>
<dbReference type="InterPro" id="IPR002172">
    <property type="entry name" value="LDrepeatLR_classA_rpt"/>
</dbReference>
<evidence type="ECO:0000256" key="1">
    <source>
        <dbReference type="ARBA" id="ARBA00023157"/>
    </source>
</evidence>
<comment type="caution">
    <text evidence="4">The sequence shown here is derived from an EMBL/GenBank/DDBJ whole genome shotgun (WGS) entry which is preliminary data.</text>
</comment>
<evidence type="ECO:0000313" key="4">
    <source>
        <dbReference type="EMBL" id="CAF4154650.1"/>
    </source>
</evidence>
<keyword evidence="3" id="KW-0732">Signal</keyword>
<dbReference type="Gene3D" id="4.10.400.10">
    <property type="entry name" value="Low-density Lipoprotein Receptor"/>
    <property type="match status" value="1"/>
</dbReference>
<evidence type="ECO:0000313" key="5">
    <source>
        <dbReference type="Proteomes" id="UP000663881"/>
    </source>
</evidence>
<dbReference type="EMBL" id="CAJOAY010006948">
    <property type="protein sequence ID" value="CAF4154650.1"/>
    <property type="molecule type" value="Genomic_DNA"/>
</dbReference>
<protein>
    <submittedName>
        <fullName evidence="4">Uncharacterized protein</fullName>
    </submittedName>
</protein>
<feature type="non-terminal residue" evidence="4">
    <location>
        <position position="294"/>
    </location>
</feature>
<reference evidence="4" key="1">
    <citation type="submission" date="2021-02" db="EMBL/GenBank/DDBJ databases">
        <authorList>
            <person name="Nowell W R."/>
        </authorList>
    </citation>
    <scope>NUCLEOTIDE SEQUENCE</scope>
</reference>
<keyword evidence="1 2" id="KW-1015">Disulfide bond</keyword>